<protein>
    <submittedName>
        <fullName evidence="3">Uncharacterized protein</fullName>
    </submittedName>
</protein>
<dbReference type="RefSeq" id="WP_134714506.1">
    <property type="nucleotide sequence ID" value="NZ_SDKM01000004.1"/>
</dbReference>
<sequence length="419" mass="44862">MNASLRDLRRHVDAAPPPQFDVEGIVARGDARLRRRRAALAAGSAGLVLAVIVAGVTLTGSNQRSSPPVGTPTPSVTDTAAPTDTRPLTYADDYTADPSLDIHWRMQSIEYGDRTLRPGIDATALDLTDDGVVMVAPDGGIHLTDGEATEKIGESTIPGPAMSWAEWGVKTSTAGSLVAWFTPLGPDRSLVVYDAHEHRVVTQVARPDCGRYDCQLEALVGDRVYWSESPDPTGGGRPQWAGRPLQVLDVATETVSETNTRALWEDLRAYPRGFVEGDNYETGAAVSQDVNTGAVRFVPQGSTLELQRWVRDTGADIDGDGEGDGPVIFGYGGFDTTGRRLNLRLPAGYSPAEHPYALFQWLDDDRFAVMAGAADFDEPGEGYGDILVCDIARERCTLAAPGPGPDGSLRLVPHVTLPN</sequence>
<dbReference type="OrthoDB" id="3777979at2"/>
<dbReference type="AlphaFoldDB" id="A0A4Q4ZJT0"/>
<keyword evidence="2" id="KW-0812">Transmembrane</keyword>
<name>A0A4Q4ZJT0_9ACTN</name>
<keyword evidence="2" id="KW-1133">Transmembrane helix</keyword>
<proteinExistence type="predicted"/>
<evidence type="ECO:0000313" key="4">
    <source>
        <dbReference type="Proteomes" id="UP000295198"/>
    </source>
</evidence>
<feature type="transmembrane region" description="Helical" evidence="2">
    <location>
        <begin position="38"/>
        <end position="58"/>
    </location>
</feature>
<evidence type="ECO:0000256" key="1">
    <source>
        <dbReference type="SAM" id="MobiDB-lite"/>
    </source>
</evidence>
<accession>A0A4Q4ZJT0</accession>
<feature type="region of interest" description="Disordered" evidence="1">
    <location>
        <begin position="60"/>
        <end position="91"/>
    </location>
</feature>
<comment type="caution">
    <text evidence="3">The sequence shown here is derived from an EMBL/GenBank/DDBJ whole genome shotgun (WGS) entry which is preliminary data.</text>
</comment>
<keyword evidence="4" id="KW-1185">Reference proteome</keyword>
<dbReference type="EMBL" id="SDKM01000004">
    <property type="protein sequence ID" value="RYP88105.1"/>
    <property type="molecule type" value="Genomic_DNA"/>
</dbReference>
<keyword evidence="2" id="KW-0472">Membrane</keyword>
<feature type="compositionally biased region" description="Low complexity" evidence="1">
    <location>
        <begin position="65"/>
        <end position="79"/>
    </location>
</feature>
<organism evidence="3 4">
    <name type="scientific">Nocardioides guangzhouensis</name>
    <dbReference type="NCBI Taxonomy" id="2497878"/>
    <lineage>
        <taxon>Bacteria</taxon>
        <taxon>Bacillati</taxon>
        <taxon>Actinomycetota</taxon>
        <taxon>Actinomycetes</taxon>
        <taxon>Propionibacteriales</taxon>
        <taxon>Nocardioidaceae</taxon>
        <taxon>Nocardioides</taxon>
    </lineage>
</organism>
<evidence type="ECO:0000313" key="3">
    <source>
        <dbReference type="EMBL" id="RYP88105.1"/>
    </source>
</evidence>
<evidence type="ECO:0000256" key="2">
    <source>
        <dbReference type="SAM" id="Phobius"/>
    </source>
</evidence>
<reference evidence="3 4" key="1">
    <citation type="submission" date="2019-01" db="EMBL/GenBank/DDBJ databases">
        <title>Nocardioides guangzhouensis sp. nov., an actinobacterium isolated from soil.</title>
        <authorList>
            <person name="Fu Y."/>
            <person name="Cai Y."/>
            <person name="Lin Z."/>
            <person name="Chen P."/>
        </authorList>
    </citation>
    <scope>NUCLEOTIDE SEQUENCE [LARGE SCALE GENOMIC DNA]</scope>
    <source>
        <strain evidence="3 4">130</strain>
    </source>
</reference>
<dbReference type="Proteomes" id="UP000295198">
    <property type="component" value="Unassembled WGS sequence"/>
</dbReference>
<gene>
    <name evidence="3" type="ORF">EKO23_04510</name>
</gene>